<feature type="signal peptide" evidence="2">
    <location>
        <begin position="1"/>
        <end position="18"/>
    </location>
</feature>
<organism evidence="3 4">
    <name type="scientific">Aspergillus keveii</name>
    <dbReference type="NCBI Taxonomy" id="714993"/>
    <lineage>
        <taxon>Eukaryota</taxon>
        <taxon>Fungi</taxon>
        <taxon>Dikarya</taxon>
        <taxon>Ascomycota</taxon>
        <taxon>Pezizomycotina</taxon>
        <taxon>Eurotiomycetes</taxon>
        <taxon>Eurotiomycetidae</taxon>
        <taxon>Eurotiales</taxon>
        <taxon>Aspergillaceae</taxon>
        <taxon>Aspergillus</taxon>
        <taxon>Aspergillus subgen. Nidulantes</taxon>
    </lineage>
</organism>
<protein>
    <recommendedName>
        <fullName evidence="5">Allergen Asp F4-like</fullName>
    </recommendedName>
</protein>
<evidence type="ECO:0008006" key="5">
    <source>
        <dbReference type="Google" id="ProtNLM"/>
    </source>
</evidence>
<keyword evidence="4" id="KW-1185">Reference proteome</keyword>
<evidence type="ECO:0000256" key="1">
    <source>
        <dbReference type="SAM" id="MobiDB-lite"/>
    </source>
</evidence>
<dbReference type="InterPro" id="IPR038903">
    <property type="entry name" value="Allergen_Asp_f_4"/>
</dbReference>
<feature type="compositionally biased region" description="Polar residues" evidence="1">
    <location>
        <begin position="171"/>
        <end position="184"/>
    </location>
</feature>
<dbReference type="PANTHER" id="PTHR42039:SF1">
    <property type="entry name" value="PUTATIVE (AFU_ORTHOLOGUE AFUA_3G02940)-RELATED"/>
    <property type="match status" value="1"/>
</dbReference>
<dbReference type="EMBL" id="JBFTWV010000146">
    <property type="protein sequence ID" value="KAL2785397.1"/>
    <property type="molecule type" value="Genomic_DNA"/>
</dbReference>
<comment type="caution">
    <text evidence="3">The sequence shown here is derived from an EMBL/GenBank/DDBJ whole genome shotgun (WGS) entry which is preliminary data.</text>
</comment>
<evidence type="ECO:0000256" key="2">
    <source>
        <dbReference type="SAM" id="SignalP"/>
    </source>
</evidence>
<sequence>MKWESLLLSALAAGSASARAHGLHQAAHQHQKKDVNPVVETVWTTKTVVNWDVATVYTTVIVDATTTSTSTTTTTIAVVDAFTSTSTSTESATTTDAVVLGTATLSVKQNLVVDIGSSTTSDSISSSTVTSSETETTTTTTPAATSSTSSTTSTSTSDSSDWSSTPSDGTYSTSGFGDRTNSSGSGVSYTGNVGSPWGSNIIEVDSSSASSYKYVIQITGSNSADWFVSFWNKIGPDGQMTGWYGHSALNFTLAAGETRYVAFDEDSQGGWGAAEGSSLPTDEYGGYACTWGEFDFGSTINDGWSGWDVSAIQAQNADLTVQGMKICTAAGEDCSTITTGAASVVNAYTAAEAAVDGIGGSVTEGAVRLAVEIDYSG</sequence>
<keyword evidence="2" id="KW-0732">Signal</keyword>
<gene>
    <name evidence="3" type="ORF">BJX66DRAFT_347541</name>
</gene>
<feature type="chain" id="PRO_5046345688" description="Allergen Asp F4-like" evidence="2">
    <location>
        <begin position="19"/>
        <end position="377"/>
    </location>
</feature>
<name>A0ABR4FQU4_9EURO</name>
<dbReference type="PANTHER" id="PTHR42039">
    <property type="entry name" value="PUTATIVE (AFU_ORTHOLOGUE AFUA_3G02940)-RELATED"/>
    <property type="match status" value="1"/>
</dbReference>
<proteinExistence type="predicted"/>
<feature type="compositionally biased region" description="Low complexity" evidence="1">
    <location>
        <begin position="117"/>
        <end position="170"/>
    </location>
</feature>
<feature type="region of interest" description="Disordered" evidence="1">
    <location>
        <begin position="117"/>
        <end position="184"/>
    </location>
</feature>
<evidence type="ECO:0000313" key="3">
    <source>
        <dbReference type="EMBL" id="KAL2785397.1"/>
    </source>
</evidence>
<dbReference type="Pfam" id="PF25312">
    <property type="entry name" value="Allergen_Asp_f_4"/>
    <property type="match status" value="1"/>
</dbReference>
<evidence type="ECO:0000313" key="4">
    <source>
        <dbReference type="Proteomes" id="UP001610563"/>
    </source>
</evidence>
<reference evidence="3 4" key="1">
    <citation type="submission" date="2024-07" db="EMBL/GenBank/DDBJ databases">
        <title>Section-level genome sequencing and comparative genomics of Aspergillus sections Usti and Cavernicolus.</title>
        <authorList>
            <consortium name="Lawrence Berkeley National Laboratory"/>
            <person name="Nybo J.L."/>
            <person name="Vesth T.C."/>
            <person name="Theobald S."/>
            <person name="Frisvad J.C."/>
            <person name="Larsen T.O."/>
            <person name="Kjaerboelling I."/>
            <person name="Rothschild-Mancinelli K."/>
            <person name="Lyhne E.K."/>
            <person name="Kogle M.E."/>
            <person name="Barry K."/>
            <person name="Clum A."/>
            <person name="Na H."/>
            <person name="Ledsgaard L."/>
            <person name="Lin J."/>
            <person name="Lipzen A."/>
            <person name="Kuo A."/>
            <person name="Riley R."/>
            <person name="Mondo S."/>
            <person name="Labutti K."/>
            <person name="Haridas S."/>
            <person name="Pangalinan J."/>
            <person name="Salamov A.A."/>
            <person name="Simmons B.A."/>
            <person name="Magnuson J.K."/>
            <person name="Chen J."/>
            <person name="Drula E."/>
            <person name="Henrissat B."/>
            <person name="Wiebenga A."/>
            <person name="Lubbers R.J."/>
            <person name="Gomes A.C."/>
            <person name="Makela M.R."/>
            <person name="Stajich J."/>
            <person name="Grigoriev I.V."/>
            <person name="Mortensen U.H."/>
            <person name="De Vries R.P."/>
            <person name="Baker S.E."/>
            <person name="Andersen M.R."/>
        </authorList>
    </citation>
    <scope>NUCLEOTIDE SEQUENCE [LARGE SCALE GENOMIC DNA]</scope>
    <source>
        <strain evidence="3 4">CBS 209.92</strain>
    </source>
</reference>
<accession>A0ABR4FQU4</accession>
<dbReference type="Proteomes" id="UP001610563">
    <property type="component" value="Unassembled WGS sequence"/>
</dbReference>